<dbReference type="Gene3D" id="3.40.190.150">
    <property type="entry name" value="Bordetella uptake gene, domain 1"/>
    <property type="match status" value="1"/>
</dbReference>
<dbReference type="Gene3D" id="3.40.190.10">
    <property type="entry name" value="Periplasmic binding protein-like II"/>
    <property type="match status" value="1"/>
</dbReference>
<dbReference type="Proteomes" id="UP001158049">
    <property type="component" value="Unassembled WGS sequence"/>
</dbReference>
<evidence type="ECO:0000256" key="1">
    <source>
        <dbReference type="ARBA" id="ARBA00006987"/>
    </source>
</evidence>
<proteinExistence type="inferred from homology"/>
<keyword evidence="2" id="KW-0675">Receptor</keyword>
<reference evidence="2 3" key="1">
    <citation type="submission" date="2017-05" db="EMBL/GenBank/DDBJ databases">
        <authorList>
            <person name="Varghese N."/>
            <person name="Submissions S."/>
        </authorList>
    </citation>
    <scope>NUCLEOTIDE SEQUENCE [LARGE SCALE GENOMIC DNA]</scope>
    <source>
        <strain evidence="2 3">DSM 26001</strain>
    </source>
</reference>
<dbReference type="InterPro" id="IPR042100">
    <property type="entry name" value="Bug_dom1"/>
</dbReference>
<dbReference type="Pfam" id="PF03401">
    <property type="entry name" value="TctC"/>
    <property type="match status" value="1"/>
</dbReference>
<sequence length="307" mass="31565">MLAPVAHAAFPDKPVHLILSFPPAGATDILARGIGQKMSEALGQPVIVENRPGAGGNIGLIAAARAPADGYTIYLGAVTNAAIAAAAYSPQPAHLVKDFTPVAGVATVPHILVVPAMSPAQTVPELIATLKAAPGKYNFASQGAGTLSHLESELFKIKTGVDVLHVPYKGSSQALPDLMAGTAAMMFDSIPASMPQVKSGRLRVLAVASGKRVSSLPDVPTVQEAGVPGFEANNLFGFMVPKGTPAAAVKTLAGAIETALAAPGMRQTMEAQGVELKFTAADEFGKMVGQEFATWRQVVEAAKVKLD</sequence>
<dbReference type="SUPFAM" id="SSF53850">
    <property type="entry name" value="Periplasmic binding protein-like II"/>
    <property type="match status" value="1"/>
</dbReference>
<dbReference type="InterPro" id="IPR005064">
    <property type="entry name" value="BUG"/>
</dbReference>
<evidence type="ECO:0000313" key="3">
    <source>
        <dbReference type="Proteomes" id="UP001158049"/>
    </source>
</evidence>
<dbReference type="PANTHER" id="PTHR42928">
    <property type="entry name" value="TRICARBOXYLATE-BINDING PROTEIN"/>
    <property type="match status" value="1"/>
</dbReference>
<dbReference type="CDD" id="cd07012">
    <property type="entry name" value="PBP2_Bug_TTT"/>
    <property type="match status" value="1"/>
</dbReference>
<evidence type="ECO:0000313" key="2">
    <source>
        <dbReference type="EMBL" id="SMP75106.1"/>
    </source>
</evidence>
<dbReference type="EMBL" id="FXUL01000022">
    <property type="protein sequence ID" value="SMP75106.1"/>
    <property type="molecule type" value="Genomic_DNA"/>
</dbReference>
<organism evidence="2 3">
    <name type="scientific">Noviherbaspirillum suwonense</name>
    <dbReference type="NCBI Taxonomy" id="1224511"/>
    <lineage>
        <taxon>Bacteria</taxon>
        <taxon>Pseudomonadati</taxon>
        <taxon>Pseudomonadota</taxon>
        <taxon>Betaproteobacteria</taxon>
        <taxon>Burkholderiales</taxon>
        <taxon>Oxalobacteraceae</taxon>
        <taxon>Noviherbaspirillum</taxon>
    </lineage>
</organism>
<dbReference type="PIRSF" id="PIRSF017082">
    <property type="entry name" value="YflP"/>
    <property type="match status" value="1"/>
</dbReference>
<comment type="caution">
    <text evidence="2">The sequence shown here is derived from an EMBL/GenBank/DDBJ whole genome shotgun (WGS) entry which is preliminary data.</text>
</comment>
<protein>
    <submittedName>
        <fullName evidence="2">Tripartite-type tricarboxylate transporter, receptor component TctC</fullName>
    </submittedName>
</protein>
<name>A0ABY1QPM3_9BURK</name>
<gene>
    <name evidence="2" type="ORF">SAMN06295970_12233</name>
</gene>
<comment type="similarity">
    <text evidence="1">Belongs to the UPF0065 (bug) family.</text>
</comment>
<keyword evidence="3" id="KW-1185">Reference proteome</keyword>
<dbReference type="PANTHER" id="PTHR42928:SF5">
    <property type="entry name" value="BLR1237 PROTEIN"/>
    <property type="match status" value="1"/>
</dbReference>
<accession>A0ABY1QPM3</accession>